<keyword evidence="3" id="KW-1185">Reference proteome</keyword>
<dbReference type="SMART" id="SM00871">
    <property type="entry name" value="AraC_E_bind"/>
    <property type="match status" value="1"/>
</dbReference>
<comment type="caution">
    <text evidence="2">The sequence shown here is derived from an EMBL/GenBank/DDBJ whole genome shotgun (WGS) entry which is preliminary data.</text>
</comment>
<dbReference type="RefSeq" id="WP_109723373.1">
    <property type="nucleotide sequence ID" value="NZ_MSZV01000160.1"/>
</dbReference>
<dbReference type="SUPFAM" id="SSF55136">
    <property type="entry name" value="Probable bacterial effector-binding domain"/>
    <property type="match status" value="1"/>
</dbReference>
<organism evidence="2 3">
    <name type="scientific">Fulvimonas soli</name>
    <dbReference type="NCBI Taxonomy" id="155197"/>
    <lineage>
        <taxon>Bacteria</taxon>
        <taxon>Pseudomonadati</taxon>
        <taxon>Pseudomonadota</taxon>
        <taxon>Gammaproteobacteria</taxon>
        <taxon>Lysobacterales</taxon>
        <taxon>Rhodanobacteraceae</taxon>
        <taxon>Fulvimonas</taxon>
    </lineage>
</organism>
<dbReference type="AlphaFoldDB" id="A0A316I310"/>
<dbReference type="Proteomes" id="UP000245812">
    <property type="component" value="Unassembled WGS sequence"/>
</dbReference>
<name>A0A316I310_9GAMM</name>
<dbReference type="EMBL" id="QGHC01000006">
    <property type="protein sequence ID" value="PWK87548.1"/>
    <property type="molecule type" value="Genomic_DNA"/>
</dbReference>
<evidence type="ECO:0000259" key="1">
    <source>
        <dbReference type="SMART" id="SM00871"/>
    </source>
</evidence>
<protein>
    <recommendedName>
        <fullName evidence="1">AraC effector-binding domain-containing protein</fullName>
    </recommendedName>
</protein>
<dbReference type="InterPro" id="IPR011256">
    <property type="entry name" value="Reg_factor_effector_dom_sf"/>
</dbReference>
<evidence type="ECO:0000313" key="3">
    <source>
        <dbReference type="Proteomes" id="UP000245812"/>
    </source>
</evidence>
<dbReference type="InterPro" id="IPR010499">
    <property type="entry name" value="AraC_E-bd"/>
</dbReference>
<dbReference type="OrthoDB" id="7914880at2"/>
<dbReference type="Gene3D" id="3.20.80.10">
    <property type="entry name" value="Regulatory factor, effector binding domain"/>
    <property type="match status" value="1"/>
</dbReference>
<feature type="domain" description="AraC effector-binding" evidence="1">
    <location>
        <begin position="1"/>
        <end position="144"/>
    </location>
</feature>
<sequence length="145" mass="15826">MHIRIIEPIAVLQRHERLTVAQVGARAAPAYAELHAEAKARGLGIDGPPIFRARHMPQDAHSEFGMAFCLPVAGDGAQRLPRLRCACLVHEGPLAELFARGYQPLLAAIAAAGLRTLGESREVYHVWQGPQSPDNRIEIQIGVEE</sequence>
<accession>A0A316I310</accession>
<gene>
    <name evidence="2" type="ORF">C7456_10637</name>
</gene>
<evidence type="ECO:0000313" key="2">
    <source>
        <dbReference type="EMBL" id="PWK87548.1"/>
    </source>
</evidence>
<reference evidence="2 3" key="1">
    <citation type="submission" date="2018-05" db="EMBL/GenBank/DDBJ databases">
        <title>Genomic Encyclopedia of Type Strains, Phase IV (KMG-IV): sequencing the most valuable type-strain genomes for metagenomic binning, comparative biology and taxonomic classification.</title>
        <authorList>
            <person name="Goeker M."/>
        </authorList>
    </citation>
    <scope>NUCLEOTIDE SEQUENCE [LARGE SCALE GENOMIC DNA]</scope>
    <source>
        <strain evidence="2 3">DSM 14263</strain>
    </source>
</reference>
<proteinExistence type="predicted"/>